<keyword evidence="6" id="KW-0653">Protein transport</keyword>
<dbReference type="STRING" id="1660074.CVIC8964_1049"/>
<evidence type="ECO:0000313" key="12">
    <source>
        <dbReference type="Proteomes" id="UP000194265"/>
    </source>
</evidence>
<evidence type="ECO:0000256" key="1">
    <source>
        <dbReference type="ARBA" id="ARBA00004429"/>
    </source>
</evidence>
<feature type="coiled-coil region" evidence="7">
    <location>
        <begin position="401"/>
        <end position="428"/>
    </location>
</feature>
<feature type="domain" description="MotA/TolQ/ExbB proton channel" evidence="10">
    <location>
        <begin position="120"/>
        <end position="208"/>
    </location>
</feature>
<keyword evidence="3 9" id="KW-0812">Transmembrane</keyword>
<feature type="transmembrane region" description="Helical" evidence="9">
    <location>
        <begin position="170"/>
        <end position="194"/>
    </location>
</feature>
<evidence type="ECO:0000256" key="9">
    <source>
        <dbReference type="SAM" id="Phobius"/>
    </source>
</evidence>
<dbReference type="GO" id="GO:0015031">
    <property type="term" value="P:protein transport"/>
    <property type="evidence" value="ECO:0007669"/>
    <property type="project" value="UniProtKB-KW"/>
</dbReference>
<feature type="region of interest" description="Disordered" evidence="8">
    <location>
        <begin position="437"/>
        <end position="459"/>
    </location>
</feature>
<dbReference type="Proteomes" id="UP000194265">
    <property type="component" value="Chromosome"/>
</dbReference>
<evidence type="ECO:0000256" key="2">
    <source>
        <dbReference type="ARBA" id="ARBA00022475"/>
    </source>
</evidence>
<sequence>MEKESELGEISLPESGNRQSKFVYFKIVLLPVLIYVACLLCYFDVIKFNIGLDIVVIMGVMLVVALFFARHSAELGCCLFEQKKDIFKKELKNYIIKTLLTIGKDRKSNGSFDEFASRYSKDVRNDNFASVATGVFPMLGIFGTFISIAISMPMLSSVDMISLESEITKLFAGIGASFYLCAYGIFLTLWWIFFERFGMSRFEKLIARQKNATIPFFWTAEEIQQRYMQETLGSFEKIGVIFDYVSKQEFFKELDNVIERKFDNFTKLLKTEEDAVKVSSEHIKQTMGMLIKSQRDQKDMIKIHAEIINVLNLFNNNIKELQIRWSENYTRLQSISDERVARLDKSVNDLGMNIMKFERSLEEFSVNILDKQQLALDGFKIAMIDGMQAFRYVFDEESDSKDSSSAIVEELKKSIQEIDNEANIALEKLEKTDYTSLSKAIDDSNQAESKQPSDEKNDQ</sequence>
<proteinExistence type="inferred from homology"/>
<comment type="similarity">
    <text evidence="6">Belongs to the exbB/tolQ family.</text>
</comment>
<dbReference type="RefSeq" id="WP_086333802.1">
    <property type="nucleotide sequence ID" value="NZ_CP018791.1"/>
</dbReference>
<evidence type="ECO:0000256" key="4">
    <source>
        <dbReference type="ARBA" id="ARBA00022989"/>
    </source>
</evidence>
<evidence type="ECO:0000313" key="11">
    <source>
        <dbReference type="EMBL" id="ARR02454.1"/>
    </source>
</evidence>
<name>A0A1X9T1P2_9BACT</name>
<keyword evidence="7" id="KW-0175">Coiled coil</keyword>
<keyword evidence="5 9" id="KW-0472">Membrane</keyword>
<gene>
    <name evidence="11" type="ORF">CVIC8964_1049</name>
</gene>
<dbReference type="EMBL" id="CP018791">
    <property type="protein sequence ID" value="ARR02454.1"/>
    <property type="molecule type" value="Genomic_DNA"/>
</dbReference>
<evidence type="ECO:0000256" key="8">
    <source>
        <dbReference type="SAM" id="MobiDB-lite"/>
    </source>
</evidence>
<dbReference type="OrthoDB" id="5359644at2"/>
<evidence type="ECO:0000256" key="7">
    <source>
        <dbReference type="SAM" id="Coils"/>
    </source>
</evidence>
<dbReference type="GO" id="GO:0005886">
    <property type="term" value="C:plasma membrane"/>
    <property type="evidence" value="ECO:0007669"/>
    <property type="project" value="UniProtKB-SubCell"/>
</dbReference>
<feature type="transmembrane region" description="Helical" evidence="9">
    <location>
        <begin position="51"/>
        <end position="69"/>
    </location>
</feature>
<protein>
    <submittedName>
        <fullName evidence="11">Membrane protein</fullName>
    </submittedName>
</protein>
<accession>A0A1X9T1P2</accession>
<reference evidence="11 12" key="1">
    <citation type="journal article" date="2017" name="Genome Biol. Evol.">
        <title>Comparative Genomic Analysis Identifies a Campylobacter Clade Deficient in Selenium Metabolism.</title>
        <authorList>
            <person name="Miller W.G."/>
            <person name="Yee E."/>
            <person name="Lopes B.S."/>
            <person name="Chapman M.H."/>
            <person name="Huynh S."/>
            <person name="Bono J.L."/>
            <person name="Parker C.T."/>
            <person name="Strachan N.J.C."/>
            <person name="Forbes K.J."/>
        </authorList>
    </citation>
    <scope>NUCLEOTIDE SEQUENCE [LARGE SCALE GENOMIC DNA]</scope>
    <source>
        <strain evidence="11 12">RM8964</strain>
    </source>
</reference>
<dbReference type="AlphaFoldDB" id="A0A1X9T1P2"/>
<dbReference type="InterPro" id="IPR002898">
    <property type="entry name" value="MotA_ExbB_proton_chnl"/>
</dbReference>
<evidence type="ECO:0000256" key="3">
    <source>
        <dbReference type="ARBA" id="ARBA00022692"/>
    </source>
</evidence>
<comment type="subcellular location">
    <subcellularLocation>
        <location evidence="1">Cell inner membrane</location>
        <topology evidence="1">Multi-pass membrane protein</topology>
    </subcellularLocation>
    <subcellularLocation>
        <location evidence="6">Membrane</location>
        <topology evidence="6">Multi-pass membrane protein</topology>
    </subcellularLocation>
</comment>
<keyword evidence="4 9" id="KW-1133">Transmembrane helix</keyword>
<dbReference type="Pfam" id="PF01618">
    <property type="entry name" value="MotA_ExbB"/>
    <property type="match status" value="1"/>
</dbReference>
<evidence type="ECO:0000259" key="10">
    <source>
        <dbReference type="Pfam" id="PF01618"/>
    </source>
</evidence>
<feature type="transmembrane region" description="Helical" evidence="9">
    <location>
        <begin position="23"/>
        <end position="45"/>
    </location>
</feature>
<evidence type="ECO:0000256" key="5">
    <source>
        <dbReference type="ARBA" id="ARBA00023136"/>
    </source>
</evidence>
<keyword evidence="6" id="KW-0813">Transport</keyword>
<organism evidence="11 12">
    <name type="scientific">Campylobacter vicugnae</name>
    <dbReference type="NCBI Taxonomy" id="1660076"/>
    <lineage>
        <taxon>Bacteria</taxon>
        <taxon>Pseudomonadati</taxon>
        <taxon>Campylobacterota</taxon>
        <taxon>Epsilonproteobacteria</taxon>
        <taxon>Campylobacterales</taxon>
        <taxon>Campylobacteraceae</taxon>
        <taxon>Campylobacter</taxon>
    </lineage>
</organism>
<evidence type="ECO:0000256" key="6">
    <source>
        <dbReference type="RuleBase" id="RU004057"/>
    </source>
</evidence>
<feature type="transmembrane region" description="Helical" evidence="9">
    <location>
        <begin position="128"/>
        <end position="150"/>
    </location>
</feature>
<feature type="compositionally biased region" description="Polar residues" evidence="8">
    <location>
        <begin position="437"/>
        <end position="450"/>
    </location>
</feature>
<keyword evidence="2" id="KW-1003">Cell membrane</keyword>